<dbReference type="EMBL" id="KZ059813">
    <property type="protein sequence ID" value="PIO13344.1"/>
    <property type="molecule type" value="Genomic_DNA"/>
</dbReference>
<keyword evidence="2" id="KW-1185">Reference proteome</keyword>
<evidence type="ECO:0000313" key="1">
    <source>
        <dbReference type="EMBL" id="PIO13344.1"/>
    </source>
</evidence>
<name>A0A2G9QCJ9_AQUCT</name>
<protein>
    <submittedName>
        <fullName evidence="1">Uncharacterized protein</fullName>
    </submittedName>
</protein>
<reference evidence="2" key="1">
    <citation type="journal article" date="2017" name="Nat. Commun.">
        <title>The North American bullfrog draft genome provides insight into hormonal regulation of long noncoding RNA.</title>
        <authorList>
            <person name="Hammond S.A."/>
            <person name="Warren R.L."/>
            <person name="Vandervalk B.P."/>
            <person name="Kucuk E."/>
            <person name="Khan H."/>
            <person name="Gibb E.A."/>
            <person name="Pandoh P."/>
            <person name="Kirk H."/>
            <person name="Zhao Y."/>
            <person name="Jones M."/>
            <person name="Mungall A.J."/>
            <person name="Coope R."/>
            <person name="Pleasance S."/>
            <person name="Moore R.A."/>
            <person name="Holt R.A."/>
            <person name="Round J.M."/>
            <person name="Ohora S."/>
            <person name="Walle B.V."/>
            <person name="Veldhoen N."/>
            <person name="Helbing C.C."/>
            <person name="Birol I."/>
        </authorList>
    </citation>
    <scope>NUCLEOTIDE SEQUENCE [LARGE SCALE GENOMIC DNA]</scope>
</reference>
<dbReference type="AlphaFoldDB" id="A0A2G9QCJ9"/>
<proteinExistence type="predicted"/>
<dbReference type="CDD" id="cd00303">
    <property type="entry name" value="retropepsin_like"/>
    <property type="match status" value="1"/>
</dbReference>
<dbReference type="Proteomes" id="UP000228934">
    <property type="component" value="Unassembled WGS sequence"/>
</dbReference>
<organism evidence="1 2">
    <name type="scientific">Aquarana catesbeiana</name>
    <name type="common">American bullfrog</name>
    <name type="synonym">Rana catesbeiana</name>
    <dbReference type="NCBI Taxonomy" id="8400"/>
    <lineage>
        <taxon>Eukaryota</taxon>
        <taxon>Metazoa</taxon>
        <taxon>Chordata</taxon>
        <taxon>Craniata</taxon>
        <taxon>Vertebrata</taxon>
        <taxon>Euteleostomi</taxon>
        <taxon>Amphibia</taxon>
        <taxon>Batrachia</taxon>
        <taxon>Anura</taxon>
        <taxon>Neobatrachia</taxon>
        <taxon>Ranoidea</taxon>
        <taxon>Ranidae</taxon>
        <taxon>Aquarana</taxon>
    </lineage>
</organism>
<evidence type="ECO:0000313" key="2">
    <source>
        <dbReference type="Proteomes" id="UP000228934"/>
    </source>
</evidence>
<dbReference type="OrthoDB" id="1430630at2759"/>
<accession>A0A2G9QCJ9</accession>
<gene>
    <name evidence="1" type="ORF">AB205_0220340</name>
</gene>
<sequence length="129" mass="13947">MDQFAMALKTLLSHTAHLESRTVAAPVQPVLQAIPAAATVSVQAPASSITSIRGLFIDAAFVSKHLIPLQLRDTPLVMEAFDGRPLQPAHVTHETVPLSMAVGALHHEIIRFQVISSPKFPVVIGYPWL</sequence>